<accession>A0ABD3G596</accession>
<organism evidence="2 3">
    <name type="scientific">Phytophthora oleae</name>
    <dbReference type="NCBI Taxonomy" id="2107226"/>
    <lineage>
        <taxon>Eukaryota</taxon>
        <taxon>Sar</taxon>
        <taxon>Stramenopiles</taxon>
        <taxon>Oomycota</taxon>
        <taxon>Peronosporomycetes</taxon>
        <taxon>Peronosporales</taxon>
        <taxon>Peronosporaceae</taxon>
        <taxon>Phytophthora</taxon>
    </lineage>
</organism>
<evidence type="ECO:0000256" key="1">
    <source>
        <dbReference type="SAM" id="MobiDB-lite"/>
    </source>
</evidence>
<keyword evidence="3" id="KW-1185">Reference proteome</keyword>
<dbReference type="AlphaFoldDB" id="A0ABD3G596"/>
<evidence type="ECO:0000313" key="2">
    <source>
        <dbReference type="EMBL" id="KAL3673634.1"/>
    </source>
</evidence>
<feature type="region of interest" description="Disordered" evidence="1">
    <location>
        <begin position="1"/>
        <end position="26"/>
    </location>
</feature>
<gene>
    <name evidence="2" type="ORF">V7S43_001333</name>
</gene>
<proteinExistence type="predicted"/>
<dbReference type="EMBL" id="JBIMZQ010000002">
    <property type="protein sequence ID" value="KAL3673634.1"/>
    <property type="molecule type" value="Genomic_DNA"/>
</dbReference>
<evidence type="ECO:0000313" key="3">
    <source>
        <dbReference type="Proteomes" id="UP001632037"/>
    </source>
</evidence>
<protein>
    <submittedName>
        <fullName evidence="2">Uncharacterized protein</fullName>
    </submittedName>
</protein>
<comment type="caution">
    <text evidence="2">The sequence shown here is derived from an EMBL/GenBank/DDBJ whole genome shotgun (WGS) entry which is preliminary data.</text>
</comment>
<sequence length="123" mass="13854">MKAQRAHRRKLRFSSTKGAAPKVTVKAERLPQQPIKRRKRQYRVNAVPDSRARPVDGLPAATWSGIQERFAAAKSLGEITLTVLQLFKTHEDLQRSASGPVFPILVPTSEIYKMKGRTCIFRG</sequence>
<dbReference type="Proteomes" id="UP001632037">
    <property type="component" value="Unassembled WGS sequence"/>
</dbReference>
<feature type="compositionally biased region" description="Basic residues" evidence="1">
    <location>
        <begin position="1"/>
        <end position="12"/>
    </location>
</feature>
<reference evidence="2 3" key="1">
    <citation type="submission" date="2024-09" db="EMBL/GenBank/DDBJ databases">
        <title>Genome sequencing and assembly of Phytophthora oleae, isolate VK10A, causative agent of rot of olive drupes.</title>
        <authorList>
            <person name="Conti Taguali S."/>
            <person name="Riolo M."/>
            <person name="La Spada F."/>
            <person name="Cacciola S.O."/>
            <person name="Dionisio G."/>
        </authorList>
    </citation>
    <scope>NUCLEOTIDE SEQUENCE [LARGE SCALE GENOMIC DNA]</scope>
    <source>
        <strain evidence="2 3">VK10A</strain>
    </source>
</reference>
<name>A0ABD3G596_9STRA</name>